<name>A0ABN3LM84_9ACTN</name>
<comment type="caution">
    <text evidence="2">The sequence shown here is derived from an EMBL/GenBank/DDBJ whole genome shotgun (WGS) entry which is preliminary data.</text>
</comment>
<feature type="region of interest" description="Disordered" evidence="1">
    <location>
        <begin position="37"/>
        <end position="124"/>
    </location>
</feature>
<dbReference type="RefSeq" id="WP_344383044.1">
    <property type="nucleotide sequence ID" value="NZ_BAAATA010000010.1"/>
</dbReference>
<accession>A0ABN3LM84</accession>
<evidence type="ECO:0000313" key="3">
    <source>
        <dbReference type="Proteomes" id="UP001501358"/>
    </source>
</evidence>
<dbReference type="Pfam" id="PF19650">
    <property type="entry name" value="DUF6153"/>
    <property type="match status" value="1"/>
</dbReference>
<evidence type="ECO:0000313" key="2">
    <source>
        <dbReference type="EMBL" id="GAA2485405.1"/>
    </source>
</evidence>
<sequence length="134" mass="13153">MVLGEPSRSPQPVLRAPVLLVLAVLAGLVGMHGLGAAGLPVPAHHSASASHQAADAAAPPHVCPGGQDGPARHGSHADPACSSASVPSSPTVPVAAVGVHHPVGADRQPALRVPTGPDGGRAPPSLAELQLLRI</sequence>
<gene>
    <name evidence="2" type="ORF">GCM10010406_22000</name>
</gene>
<organism evidence="2 3">
    <name type="scientific">Streptomyces thermolineatus</name>
    <dbReference type="NCBI Taxonomy" id="44033"/>
    <lineage>
        <taxon>Bacteria</taxon>
        <taxon>Bacillati</taxon>
        <taxon>Actinomycetota</taxon>
        <taxon>Actinomycetes</taxon>
        <taxon>Kitasatosporales</taxon>
        <taxon>Streptomycetaceae</taxon>
        <taxon>Streptomyces</taxon>
    </lineage>
</organism>
<evidence type="ECO:0008006" key="4">
    <source>
        <dbReference type="Google" id="ProtNLM"/>
    </source>
</evidence>
<feature type="compositionally biased region" description="Low complexity" evidence="1">
    <location>
        <begin position="37"/>
        <end position="60"/>
    </location>
</feature>
<dbReference type="EMBL" id="BAAATA010000010">
    <property type="protein sequence ID" value="GAA2485405.1"/>
    <property type="molecule type" value="Genomic_DNA"/>
</dbReference>
<reference evidence="2 3" key="1">
    <citation type="journal article" date="2019" name="Int. J. Syst. Evol. Microbiol.">
        <title>The Global Catalogue of Microorganisms (GCM) 10K type strain sequencing project: providing services to taxonomists for standard genome sequencing and annotation.</title>
        <authorList>
            <consortium name="The Broad Institute Genomics Platform"/>
            <consortium name="The Broad Institute Genome Sequencing Center for Infectious Disease"/>
            <person name="Wu L."/>
            <person name="Ma J."/>
        </authorList>
    </citation>
    <scope>NUCLEOTIDE SEQUENCE [LARGE SCALE GENOMIC DNA]</scope>
    <source>
        <strain evidence="2 3">JCM 6307</strain>
    </source>
</reference>
<dbReference type="InterPro" id="IPR046151">
    <property type="entry name" value="DUF6153"/>
</dbReference>
<dbReference type="Proteomes" id="UP001501358">
    <property type="component" value="Unassembled WGS sequence"/>
</dbReference>
<feature type="compositionally biased region" description="Low complexity" evidence="1">
    <location>
        <begin position="77"/>
        <end position="102"/>
    </location>
</feature>
<protein>
    <recommendedName>
        <fullName evidence="4">Secreted protein</fullName>
    </recommendedName>
</protein>
<keyword evidence="3" id="KW-1185">Reference proteome</keyword>
<proteinExistence type="predicted"/>
<evidence type="ECO:0000256" key="1">
    <source>
        <dbReference type="SAM" id="MobiDB-lite"/>
    </source>
</evidence>